<dbReference type="EMBL" id="CP021422">
    <property type="protein sequence ID" value="ASB39859.1"/>
    <property type="molecule type" value="Genomic_DNA"/>
</dbReference>
<evidence type="ECO:0000313" key="5">
    <source>
        <dbReference type="Proteomes" id="UP000596035"/>
    </source>
</evidence>
<name>A0A1Z2XN33_9FIRM</name>
<feature type="region of interest" description="Disordered" evidence="1">
    <location>
        <begin position="134"/>
        <end position="156"/>
    </location>
</feature>
<reference evidence="3 5" key="3">
    <citation type="submission" date="2020-11" db="EMBL/GenBank/DDBJ databases">
        <title>Closed and high quality bacterial genomes of the OMM12 community.</title>
        <authorList>
            <person name="Marbouty M."/>
            <person name="Lamy-Besnier Q."/>
            <person name="Debarbieux L."/>
            <person name="Koszul R."/>
        </authorList>
    </citation>
    <scope>NUCLEOTIDE SEQUENCE [LARGE SCALE GENOMIC DNA]</scope>
    <source>
        <strain evidence="3 5">KB18</strain>
    </source>
</reference>
<keyword evidence="4" id="KW-1185">Reference proteome</keyword>
<feature type="compositionally biased region" description="Basic and acidic residues" evidence="1">
    <location>
        <begin position="137"/>
        <end position="146"/>
    </location>
</feature>
<dbReference type="AlphaFoldDB" id="A0A1Z2XN33"/>
<proteinExistence type="predicted"/>
<gene>
    <name evidence="2" type="ORF">ADH66_03875</name>
    <name evidence="3" type="ORF">I5Q82_13940</name>
</gene>
<evidence type="ECO:0000256" key="1">
    <source>
        <dbReference type="SAM" id="MobiDB-lite"/>
    </source>
</evidence>
<sequence>MTPVSGLSNEAIRPLTAPEKAQGAPKVQRAEEDAQSRRPKAMMDEYVPEERSEPSGRYWRGKGEKGQPKIYFDDPERPAGAPNKPEEKWVCDTGKVDREIEKLKKKQQELKQQLGTENNEARIKELERQLAQTEQELGEKDNDTYRKQNASFTQLS</sequence>
<feature type="compositionally biased region" description="Basic and acidic residues" evidence="1">
    <location>
        <begin position="61"/>
        <end position="77"/>
    </location>
</feature>
<evidence type="ECO:0000313" key="2">
    <source>
        <dbReference type="EMBL" id="ASB39859.1"/>
    </source>
</evidence>
<dbReference type="KEGG" id="amur:ADH66_03875"/>
<evidence type="ECO:0000313" key="3">
    <source>
        <dbReference type="EMBL" id="QQR29148.1"/>
    </source>
</evidence>
<feature type="region of interest" description="Disordered" evidence="1">
    <location>
        <begin position="1"/>
        <end position="92"/>
    </location>
</feature>
<accession>A0A1Z2XN33</accession>
<evidence type="ECO:0000313" key="4">
    <source>
        <dbReference type="Proteomes" id="UP000196710"/>
    </source>
</evidence>
<reference evidence="4" key="2">
    <citation type="submission" date="2017-05" db="EMBL/GenBank/DDBJ databases">
        <title>Improved OligoMM genomes.</title>
        <authorList>
            <person name="Garzetti D."/>
        </authorList>
    </citation>
    <scope>NUCLEOTIDE SEQUENCE [LARGE SCALE GENOMIC DNA]</scope>
    <source>
        <strain evidence="4">KB18</strain>
    </source>
</reference>
<dbReference type="Proteomes" id="UP000596035">
    <property type="component" value="Chromosome"/>
</dbReference>
<dbReference type="Proteomes" id="UP000196710">
    <property type="component" value="Chromosome"/>
</dbReference>
<reference evidence="2" key="1">
    <citation type="journal article" date="2017" name="Genome Announc.">
        <title>High-Quality Whole-Genome Sequences of the Oligo-Mouse-Microbiota Bacterial Community.</title>
        <authorList>
            <person name="Garzetti D."/>
            <person name="Brugiroux S."/>
            <person name="Bunk B."/>
            <person name="Pukall R."/>
            <person name="McCoy K.D."/>
            <person name="Macpherson A.J."/>
            <person name="Stecher B."/>
        </authorList>
    </citation>
    <scope>NUCLEOTIDE SEQUENCE</scope>
    <source>
        <strain evidence="2">KB18</strain>
    </source>
</reference>
<dbReference type="RefSeq" id="WP_066535486.1">
    <property type="nucleotide sequence ID" value="NZ_CP021422.1"/>
</dbReference>
<dbReference type="EMBL" id="CP065321">
    <property type="protein sequence ID" value="QQR29148.1"/>
    <property type="molecule type" value="Genomic_DNA"/>
</dbReference>
<feature type="compositionally biased region" description="Polar residues" evidence="1">
    <location>
        <begin position="147"/>
        <end position="156"/>
    </location>
</feature>
<protein>
    <submittedName>
        <fullName evidence="3">Uncharacterized protein</fullName>
    </submittedName>
</protein>
<organism evidence="3 5">
    <name type="scientific">Acutalibacter muris</name>
    <dbReference type="NCBI Taxonomy" id="1796620"/>
    <lineage>
        <taxon>Bacteria</taxon>
        <taxon>Bacillati</taxon>
        <taxon>Bacillota</taxon>
        <taxon>Clostridia</taxon>
        <taxon>Eubacteriales</taxon>
        <taxon>Acutalibacteraceae</taxon>
        <taxon>Acutalibacter</taxon>
    </lineage>
</organism>